<evidence type="ECO:0000259" key="6">
    <source>
        <dbReference type="Pfam" id="PF01699"/>
    </source>
</evidence>
<dbReference type="Proteomes" id="UP000294664">
    <property type="component" value="Unassembled WGS sequence"/>
</dbReference>
<feature type="transmembrane region" description="Helical" evidence="5">
    <location>
        <begin position="106"/>
        <end position="130"/>
    </location>
</feature>
<evidence type="ECO:0000256" key="2">
    <source>
        <dbReference type="ARBA" id="ARBA00022692"/>
    </source>
</evidence>
<protein>
    <submittedName>
        <fullName evidence="7">Cation:H+ antiporter</fullName>
    </submittedName>
</protein>
<feature type="transmembrane region" description="Helical" evidence="5">
    <location>
        <begin position="290"/>
        <end position="310"/>
    </location>
</feature>
<feature type="domain" description="Sodium/calcium exchanger membrane region" evidence="6">
    <location>
        <begin position="197"/>
        <end position="318"/>
    </location>
</feature>
<name>A0A4R3LPC9_9HYPH</name>
<dbReference type="EMBL" id="SMAI01000018">
    <property type="protein sequence ID" value="TCT01556.1"/>
    <property type="molecule type" value="Genomic_DNA"/>
</dbReference>
<feature type="transmembrane region" description="Helical" evidence="5">
    <location>
        <begin position="75"/>
        <end position="94"/>
    </location>
</feature>
<dbReference type="AlphaFoldDB" id="A0A4R3LPC9"/>
<dbReference type="GO" id="GO:0055085">
    <property type="term" value="P:transmembrane transport"/>
    <property type="evidence" value="ECO:0007669"/>
    <property type="project" value="InterPro"/>
</dbReference>
<dbReference type="GO" id="GO:0016020">
    <property type="term" value="C:membrane"/>
    <property type="evidence" value="ECO:0007669"/>
    <property type="project" value="UniProtKB-SubCell"/>
</dbReference>
<organism evidence="7 8">
    <name type="scientific">Aquabacter spiritensis</name>
    <dbReference type="NCBI Taxonomy" id="933073"/>
    <lineage>
        <taxon>Bacteria</taxon>
        <taxon>Pseudomonadati</taxon>
        <taxon>Pseudomonadota</taxon>
        <taxon>Alphaproteobacteria</taxon>
        <taxon>Hyphomicrobiales</taxon>
        <taxon>Xanthobacteraceae</taxon>
        <taxon>Aquabacter</taxon>
    </lineage>
</organism>
<dbReference type="InterPro" id="IPR004837">
    <property type="entry name" value="NaCa_Exmemb"/>
</dbReference>
<feature type="transmembrane region" description="Helical" evidence="5">
    <location>
        <begin position="136"/>
        <end position="155"/>
    </location>
</feature>
<evidence type="ECO:0000256" key="1">
    <source>
        <dbReference type="ARBA" id="ARBA00004141"/>
    </source>
</evidence>
<feature type="transmembrane region" description="Helical" evidence="5">
    <location>
        <begin position="32"/>
        <end position="55"/>
    </location>
</feature>
<keyword evidence="3 5" id="KW-1133">Transmembrane helix</keyword>
<dbReference type="InterPro" id="IPR044880">
    <property type="entry name" value="NCX_ion-bd_dom_sf"/>
</dbReference>
<dbReference type="Gene3D" id="1.20.1420.30">
    <property type="entry name" value="NCX, central ion-binding region"/>
    <property type="match status" value="1"/>
</dbReference>
<comment type="subcellular location">
    <subcellularLocation>
        <location evidence="1">Membrane</location>
        <topology evidence="1">Multi-pass membrane protein</topology>
    </subcellularLocation>
</comment>
<accession>A0A4R3LPC9</accession>
<feature type="transmembrane region" description="Helical" evidence="5">
    <location>
        <begin position="6"/>
        <end position="25"/>
    </location>
</feature>
<reference evidence="7 8" key="1">
    <citation type="submission" date="2019-03" db="EMBL/GenBank/DDBJ databases">
        <title>Genomic Encyclopedia of Type Strains, Phase IV (KMG-IV): sequencing the most valuable type-strain genomes for metagenomic binning, comparative biology and taxonomic classification.</title>
        <authorList>
            <person name="Goeker M."/>
        </authorList>
    </citation>
    <scope>NUCLEOTIDE SEQUENCE [LARGE SCALE GENOMIC DNA]</scope>
    <source>
        <strain evidence="7 8">DSM 9035</strain>
    </source>
</reference>
<feature type="transmembrane region" description="Helical" evidence="5">
    <location>
        <begin position="322"/>
        <end position="341"/>
    </location>
</feature>
<dbReference type="RefSeq" id="WP_132035236.1">
    <property type="nucleotide sequence ID" value="NZ_SMAI01000018.1"/>
</dbReference>
<feature type="transmembrane region" description="Helical" evidence="5">
    <location>
        <begin position="225"/>
        <end position="248"/>
    </location>
</feature>
<proteinExistence type="predicted"/>
<evidence type="ECO:0000313" key="8">
    <source>
        <dbReference type="Proteomes" id="UP000294664"/>
    </source>
</evidence>
<sequence>MQLTGLSLWVIVPIFLAAAAIVWGAGTRLTGYLDGIATLTGIGHAFAGMLLLGGITSLPEVASVATASVAGNAPLATNNLLGSVAINVVLIAFADVLMGREALTSVVPTSTTILQGALGMIALGILVLAILTGDVAIGWIGLWPVVLAAYCVFAFRLSSLYSKRRPWQAVKAAPLSPVRDEDLSGSSLQSLIAKTSLAGVAILIAGFFLALSGEAIAEKTGLGSGLVGLVLVGFATSLPEVSSIAAAVRLKRYEMALGDIFGTNLLTIGLLVMADGLYTEGPVLVHAGKFETIAALIGLLLTGIFLVGLIERGNRSVARLGYDSLAALCVFFAGLALLALTPAS</sequence>
<gene>
    <name evidence="7" type="ORF">EDC64_11855</name>
</gene>
<evidence type="ECO:0000256" key="5">
    <source>
        <dbReference type="SAM" id="Phobius"/>
    </source>
</evidence>
<keyword evidence="2 5" id="KW-0812">Transmembrane</keyword>
<evidence type="ECO:0000256" key="4">
    <source>
        <dbReference type="ARBA" id="ARBA00023136"/>
    </source>
</evidence>
<feature type="transmembrane region" description="Helical" evidence="5">
    <location>
        <begin position="260"/>
        <end position="278"/>
    </location>
</feature>
<feature type="transmembrane region" description="Helical" evidence="5">
    <location>
        <begin position="191"/>
        <end position="213"/>
    </location>
</feature>
<evidence type="ECO:0000256" key="3">
    <source>
        <dbReference type="ARBA" id="ARBA00022989"/>
    </source>
</evidence>
<keyword evidence="4 5" id="KW-0472">Membrane</keyword>
<comment type="caution">
    <text evidence="7">The sequence shown here is derived from an EMBL/GenBank/DDBJ whole genome shotgun (WGS) entry which is preliminary data.</text>
</comment>
<dbReference type="Pfam" id="PF01699">
    <property type="entry name" value="Na_Ca_ex"/>
    <property type="match status" value="2"/>
</dbReference>
<evidence type="ECO:0000313" key="7">
    <source>
        <dbReference type="EMBL" id="TCT01556.1"/>
    </source>
</evidence>
<keyword evidence="8" id="KW-1185">Reference proteome</keyword>
<feature type="domain" description="Sodium/calcium exchanger membrane region" evidence="6">
    <location>
        <begin position="14"/>
        <end position="139"/>
    </location>
</feature>
<dbReference type="OrthoDB" id="153124at2"/>